<dbReference type="Proteomes" id="UP001163321">
    <property type="component" value="Chromosome 13"/>
</dbReference>
<accession>A0ACC0WJG9</accession>
<gene>
    <name evidence="1" type="ORF">PsorP6_012950</name>
</gene>
<organism evidence="1 2">
    <name type="scientific">Peronosclerospora sorghi</name>
    <dbReference type="NCBI Taxonomy" id="230839"/>
    <lineage>
        <taxon>Eukaryota</taxon>
        <taxon>Sar</taxon>
        <taxon>Stramenopiles</taxon>
        <taxon>Oomycota</taxon>
        <taxon>Peronosporomycetes</taxon>
        <taxon>Peronosporales</taxon>
        <taxon>Peronosporaceae</taxon>
        <taxon>Peronosclerospora</taxon>
    </lineage>
</organism>
<keyword evidence="2" id="KW-1185">Reference proteome</keyword>
<dbReference type="EMBL" id="CM047592">
    <property type="protein sequence ID" value="KAI9917871.1"/>
    <property type="molecule type" value="Genomic_DNA"/>
</dbReference>
<sequence>MATTLHQLARSQRTSLCMLVSCIDSKKKRKLSTLDKGSINMWSASRNTPLPSGRIVVSSSRSQPLPAAAVSVIRRHGRAFLFLTVLAVLTYLSLFKSSISESITSNGNRIYHGQTPENWGNVNNQQILPSSMDTSKHNMRHLPTLVPPPKPDSLGIIIVADLDKKSKDNSSKKPQFMSYLMHATLKVTPSSSSSFEKRDSYSVEFGEETKFMTSMNEAGRGFELSELVWFNGRLLALDDRTGIVFRLKNFEGVSNMKPLQAIPEHIVMEGDGITGKGQKHEWATVKDGELYMGSVGKEYTDNSGNIIGDGNLWVAIMDRVGDIRHEDWTANYAAVRTALGCDWPGYVVHEAIEWSPIHRQWFILPRRVSTEPYVDIEDEKRGSNKIVIASEDFSNIRVHEVGKVTPLRGFSSFKFFPRSEDKIIVAIKSLEVEGEQRQQSYIMVFDTDGNVLMDETEIPGAKKYEGVAFTHDWS</sequence>
<proteinExistence type="predicted"/>
<comment type="caution">
    <text evidence="1">The sequence shown here is derived from an EMBL/GenBank/DDBJ whole genome shotgun (WGS) entry which is preliminary data.</text>
</comment>
<protein>
    <submittedName>
        <fullName evidence="1">Uncharacterized protein</fullName>
    </submittedName>
</protein>
<evidence type="ECO:0000313" key="2">
    <source>
        <dbReference type="Proteomes" id="UP001163321"/>
    </source>
</evidence>
<reference evidence="1 2" key="1">
    <citation type="journal article" date="2022" name="bioRxiv">
        <title>The genome of the oomycete Peronosclerospora sorghi, a cosmopolitan pathogen of maize and sorghum, is inflated with dispersed pseudogenes.</title>
        <authorList>
            <person name="Fletcher K."/>
            <person name="Martin F."/>
            <person name="Isakeit T."/>
            <person name="Cavanaugh K."/>
            <person name="Magill C."/>
            <person name="Michelmore R."/>
        </authorList>
    </citation>
    <scope>NUCLEOTIDE SEQUENCE [LARGE SCALE GENOMIC DNA]</scope>
    <source>
        <strain evidence="1">P6</strain>
    </source>
</reference>
<evidence type="ECO:0000313" key="1">
    <source>
        <dbReference type="EMBL" id="KAI9917871.1"/>
    </source>
</evidence>
<name>A0ACC0WJG9_9STRA</name>